<dbReference type="Gene3D" id="3.30.530.20">
    <property type="match status" value="1"/>
</dbReference>
<dbReference type="CDD" id="cd07812">
    <property type="entry name" value="SRPBCC"/>
    <property type="match status" value="1"/>
</dbReference>
<feature type="region of interest" description="Disordered" evidence="1">
    <location>
        <begin position="33"/>
        <end position="62"/>
    </location>
</feature>
<dbReference type="Pfam" id="PF10604">
    <property type="entry name" value="Polyketide_cyc2"/>
    <property type="match status" value="1"/>
</dbReference>
<dbReference type="InterPro" id="IPR019587">
    <property type="entry name" value="Polyketide_cyclase/dehydratase"/>
</dbReference>
<keyword evidence="3" id="KW-1185">Reference proteome</keyword>
<dbReference type="Proteomes" id="UP001522868">
    <property type="component" value="Unassembled WGS sequence"/>
</dbReference>
<evidence type="ECO:0000256" key="1">
    <source>
        <dbReference type="SAM" id="MobiDB-lite"/>
    </source>
</evidence>
<dbReference type="RefSeq" id="WP_248635106.1">
    <property type="nucleotide sequence ID" value="NZ_JALPTH010000018.1"/>
</dbReference>
<comment type="caution">
    <text evidence="2">The sequence shown here is derived from an EMBL/GenBank/DDBJ whole genome shotgun (WGS) entry which is preliminary data.</text>
</comment>
<protein>
    <submittedName>
        <fullName evidence="2">SRPBCC family protein</fullName>
    </submittedName>
</protein>
<name>A0ABT0IDI9_9ACTN</name>
<proteinExistence type="predicted"/>
<reference evidence="2 3" key="1">
    <citation type="submission" date="2022-04" db="EMBL/GenBank/DDBJ databases">
        <title>Streptomyces sp. nov. LCR6-01 isolated from Lichen of Dirinaria sp.</title>
        <authorList>
            <person name="Kanchanasin P."/>
            <person name="Tanasupawat S."/>
            <person name="Phongsopitanun W."/>
        </authorList>
    </citation>
    <scope>NUCLEOTIDE SEQUENCE [LARGE SCALE GENOMIC DNA]</scope>
    <source>
        <strain evidence="2 3">LCR6-01</strain>
    </source>
</reference>
<organism evidence="2 3">
    <name type="scientific">Streptomyces lichenis</name>
    <dbReference type="NCBI Taxonomy" id="2306967"/>
    <lineage>
        <taxon>Bacteria</taxon>
        <taxon>Bacillati</taxon>
        <taxon>Actinomycetota</taxon>
        <taxon>Actinomycetes</taxon>
        <taxon>Kitasatosporales</taxon>
        <taxon>Streptomycetaceae</taxon>
        <taxon>Streptomyces</taxon>
    </lineage>
</organism>
<gene>
    <name evidence="2" type="ORF">M1O15_18785</name>
</gene>
<sequence length="137" mass="15067">MGDYDNSIMVAVRPERLFAYLSDVQNLPHYMPRLTSARPHGGDRVTVTAHIDPPDAPEQDVTSEAWIRVVEEGKSLEWGAPGPHDYRGRLHVEAGDSADSSRLSVELHTDVTEGQQVDHGLEEALSGIKQAVEAAER</sequence>
<evidence type="ECO:0000313" key="3">
    <source>
        <dbReference type="Proteomes" id="UP001522868"/>
    </source>
</evidence>
<dbReference type="EMBL" id="JALPTH010000018">
    <property type="protein sequence ID" value="MCK8679401.1"/>
    <property type="molecule type" value="Genomic_DNA"/>
</dbReference>
<dbReference type="InterPro" id="IPR023393">
    <property type="entry name" value="START-like_dom_sf"/>
</dbReference>
<dbReference type="SUPFAM" id="SSF55961">
    <property type="entry name" value="Bet v1-like"/>
    <property type="match status" value="1"/>
</dbReference>
<accession>A0ABT0IDI9</accession>
<evidence type="ECO:0000313" key="2">
    <source>
        <dbReference type="EMBL" id="MCK8679401.1"/>
    </source>
</evidence>